<gene>
    <name evidence="2" type="ORF">BSAL_94790</name>
</gene>
<feature type="compositionally biased region" description="Polar residues" evidence="1">
    <location>
        <begin position="89"/>
        <end position="109"/>
    </location>
</feature>
<organism evidence="2 3">
    <name type="scientific">Bodo saltans</name>
    <name type="common">Flagellated protozoan</name>
    <dbReference type="NCBI Taxonomy" id="75058"/>
    <lineage>
        <taxon>Eukaryota</taxon>
        <taxon>Discoba</taxon>
        <taxon>Euglenozoa</taxon>
        <taxon>Kinetoplastea</taxon>
        <taxon>Metakinetoplastina</taxon>
        <taxon>Eubodonida</taxon>
        <taxon>Bodonidae</taxon>
        <taxon>Bodo</taxon>
    </lineage>
</organism>
<keyword evidence="3" id="KW-1185">Reference proteome</keyword>
<dbReference type="Proteomes" id="UP000051952">
    <property type="component" value="Unassembled WGS sequence"/>
</dbReference>
<protein>
    <submittedName>
        <fullName evidence="2">Uncharacterized protein</fullName>
    </submittedName>
</protein>
<sequence length="180" mass="19503">MFKPPSFLDVSYEFVVPDVSRNGTSRSGTLSAPQQQDLEESALIPLSQLLSSPRPSPRISRAPSVRPPQQQQQLATVEPKVNRRMEASISITAPTSERRSTSVVHRNSVSPRDAFSTATQFTNIVEPKKNAVKSVNSSANPRGPVVVSCRSAADLLNKPSLCATSSSSNSLTTSLEFYDE</sequence>
<accession>A0A0S4J9J4</accession>
<feature type="region of interest" description="Disordered" evidence="1">
    <location>
        <begin position="161"/>
        <end position="180"/>
    </location>
</feature>
<name>A0A0S4J9J4_BODSA</name>
<feature type="compositionally biased region" description="Polar residues" evidence="1">
    <location>
        <begin position="21"/>
        <end position="36"/>
    </location>
</feature>
<feature type="compositionally biased region" description="Low complexity" evidence="1">
    <location>
        <begin position="41"/>
        <end position="68"/>
    </location>
</feature>
<proteinExistence type="predicted"/>
<evidence type="ECO:0000313" key="2">
    <source>
        <dbReference type="EMBL" id="CUG86798.1"/>
    </source>
</evidence>
<dbReference type="AlphaFoldDB" id="A0A0S4J9J4"/>
<dbReference type="VEuPathDB" id="TriTrypDB:BSAL_94790"/>
<dbReference type="EMBL" id="CYKH01001391">
    <property type="protein sequence ID" value="CUG86798.1"/>
    <property type="molecule type" value="Genomic_DNA"/>
</dbReference>
<reference evidence="3" key="1">
    <citation type="submission" date="2015-09" db="EMBL/GenBank/DDBJ databases">
        <authorList>
            <consortium name="Pathogen Informatics"/>
        </authorList>
    </citation>
    <scope>NUCLEOTIDE SEQUENCE [LARGE SCALE GENOMIC DNA]</scope>
    <source>
        <strain evidence="3">Lake Konstanz</strain>
    </source>
</reference>
<feature type="region of interest" description="Disordered" evidence="1">
    <location>
        <begin position="19"/>
        <end position="109"/>
    </location>
</feature>
<evidence type="ECO:0000313" key="3">
    <source>
        <dbReference type="Proteomes" id="UP000051952"/>
    </source>
</evidence>
<evidence type="ECO:0000256" key="1">
    <source>
        <dbReference type="SAM" id="MobiDB-lite"/>
    </source>
</evidence>